<dbReference type="PROSITE" id="PS00108">
    <property type="entry name" value="PROTEIN_KINASE_ST"/>
    <property type="match status" value="1"/>
</dbReference>
<evidence type="ECO:0000256" key="1">
    <source>
        <dbReference type="ARBA" id="ARBA00012513"/>
    </source>
</evidence>
<evidence type="ECO:0000313" key="10">
    <source>
        <dbReference type="EMBL" id="JAP96430.1"/>
    </source>
</evidence>
<keyword evidence="3" id="KW-0808">Transferase</keyword>
<keyword evidence="4" id="KW-0547">Nucleotide-binding</keyword>
<evidence type="ECO:0000256" key="7">
    <source>
        <dbReference type="ARBA" id="ARBA00047899"/>
    </source>
</evidence>
<dbReference type="SUPFAM" id="SSF56112">
    <property type="entry name" value="Protein kinase-like (PK-like)"/>
    <property type="match status" value="1"/>
</dbReference>
<dbReference type="PROSITE" id="PS50011">
    <property type="entry name" value="PROTEIN_KINASE_DOM"/>
    <property type="match status" value="1"/>
</dbReference>
<comment type="catalytic activity">
    <reaction evidence="7">
        <text>L-threonyl-[protein] + ATP = O-phospho-L-threonyl-[protein] + ADP + H(+)</text>
        <dbReference type="Rhea" id="RHEA:46608"/>
        <dbReference type="Rhea" id="RHEA-COMP:11060"/>
        <dbReference type="Rhea" id="RHEA-COMP:11605"/>
        <dbReference type="ChEBI" id="CHEBI:15378"/>
        <dbReference type="ChEBI" id="CHEBI:30013"/>
        <dbReference type="ChEBI" id="CHEBI:30616"/>
        <dbReference type="ChEBI" id="CHEBI:61977"/>
        <dbReference type="ChEBI" id="CHEBI:456216"/>
        <dbReference type="EC" id="2.7.11.1"/>
    </reaction>
</comment>
<reference evidence="10" key="1">
    <citation type="submission" date="2015-07" db="EMBL/GenBank/DDBJ databases">
        <title>Adaptation to a free-living lifestyle via gene acquisitions in the diplomonad Trepomonas sp. PC1.</title>
        <authorList>
            <person name="Xu F."/>
            <person name="Jerlstrom-Hultqvist J."/>
            <person name="Kolisko M."/>
            <person name="Simpson A.G.B."/>
            <person name="Roger A.J."/>
            <person name="Svard S.G."/>
            <person name="Andersson J.O."/>
        </authorList>
    </citation>
    <scope>NUCLEOTIDE SEQUENCE</scope>
    <source>
        <strain evidence="10">PC1</strain>
    </source>
</reference>
<dbReference type="SMART" id="SM00220">
    <property type="entry name" value="S_TKc"/>
    <property type="match status" value="1"/>
</dbReference>
<evidence type="ECO:0000256" key="4">
    <source>
        <dbReference type="ARBA" id="ARBA00022741"/>
    </source>
</evidence>
<gene>
    <name evidence="10" type="ORF">TPC1_10245</name>
</gene>
<evidence type="ECO:0000259" key="9">
    <source>
        <dbReference type="PROSITE" id="PS50011"/>
    </source>
</evidence>
<dbReference type="PANTHER" id="PTHR43671:SF98">
    <property type="entry name" value="SERINE_THREONINE-PROTEIN KINASE NEK11"/>
    <property type="match status" value="1"/>
</dbReference>
<dbReference type="AlphaFoldDB" id="A0A146KI77"/>
<dbReference type="GO" id="GO:0004674">
    <property type="term" value="F:protein serine/threonine kinase activity"/>
    <property type="evidence" value="ECO:0007669"/>
    <property type="project" value="UniProtKB-KW"/>
</dbReference>
<evidence type="ECO:0000256" key="8">
    <source>
        <dbReference type="ARBA" id="ARBA00048679"/>
    </source>
</evidence>
<evidence type="ECO:0000256" key="2">
    <source>
        <dbReference type="ARBA" id="ARBA00022527"/>
    </source>
</evidence>
<accession>A0A146KI77</accession>
<dbReference type="EC" id="2.7.11.1" evidence="1"/>
<dbReference type="InterPro" id="IPR050660">
    <property type="entry name" value="NEK_Ser/Thr_kinase"/>
</dbReference>
<dbReference type="PANTHER" id="PTHR43671">
    <property type="entry name" value="SERINE/THREONINE-PROTEIN KINASE NEK"/>
    <property type="match status" value="1"/>
</dbReference>
<proteinExistence type="predicted"/>
<dbReference type="EMBL" id="GDID01000176">
    <property type="protein sequence ID" value="JAP96430.1"/>
    <property type="molecule type" value="Transcribed_RNA"/>
</dbReference>
<dbReference type="InterPro" id="IPR011009">
    <property type="entry name" value="Kinase-like_dom_sf"/>
</dbReference>
<evidence type="ECO:0000256" key="6">
    <source>
        <dbReference type="ARBA" id="ARBA00022840"/>
    </source>
</evidence>
<feature type="domain" description="Protein kinase" evidence="9">
    <location>
        <begin position="1"/>
        <end position="247"/>
    </location>
</feature>
<dbReference type="Gene3D" id="1.10.510.10">
    <property type="entry name" value="Transferase(Phosphotransferase) domain 1"/>
    <property type="match status" value="1"/>
</dbReference>
<keyword evidence="5 10" id="KW-0418">Kinase</keyword>
<organism evidence="10">
    <name type="scientific">Trepomonas sp. PC1</name>
    <dbReference type="NCBI Taxonomy" id="1076344"/>
    <lineage>
        <taxon>Eukaryota</taxon>
        <taxon>Metamonada</taxon>
        <taxon>Diplomonadida</taxon>
        <taxon>Hexamitidae</taxon>
        <taxon>Hexamitinae</taxon>
        <taxon>Trepomonas</taxon>
    </lineage>
</organism>
<comment type="catalytic activity">
    <reaction evidence="8">
        <text>L-seryl-[protein] + ATP = O-phospho-L-seryl-[protein] + ADP + H(+)</text>
        <dbReference type="Rhea" id="RHEA:17989"/>
        <dbReference type="Rhea" id="RHEA-COMP:9863"/>
        <dbReference type="Rhea" id="RHEA-COMP:11604"/>
        <dbReference type="ChEBI" id="CHEBI:15378"/>
        <dbReference type="ChEBI" id="CHEBI:29999"/>
        <dbReference type="ChEBI" id="CHEBI:30616"/>
        <dbReference type="ChEBI" id="CHEBI:83421"/>
        <dbReference type="ChEBI" id="CHEBI:456216"/>
        <dbReference type="EC" id="2.7.11.1"/>
    </reaction>
</comment>
<name>A0A146KI77_9EUKA</name>
<feature type="non-terminal residue" evidence="10">
    <location>
        <position position="1"/>
    </location>
</feature>
<keyword evidence="6" id="KW-0067">ATP-binding</keyword>
<dbReference type="Pfam" id="PF00069">
    <property type="entry name" value="Pkinase"/>
    <property type="match status" value="1"/>
</dbReference>
<evidence type="ECO:0000256" key="3">
    <source>
        <dbReference type="ARBA" id="ARBA00022679"/>
    </source>
</evidence>
<dbReference type="GO" id="GO:0005524">
    <property type="term" value="F:ATP binding"/>
    <property type="evidence" value="ECO:0007669"/>
    <property type="project" value="UniProtKB-KW"/>
</dbReference>
<dbReference type="InterPro" id="IPR008271">
    <property type="entry name" value="Ser/Thr_kinase_AS"/>
</dbReference>
<sequence>EPLTQGATGQGQAVLFRDKVSKIPVCVCKIINLAATDKLNRYYVKQEAEFFKKDIFSKLNLGYHIVDYFNSEQVGDELFIYLKYCNKGTLLQRIEASLDNRQPFTEDSIWYVLITAMHAIRKLHANNIIHRDIKPANIFFDGEDGDLKLADFGLMKIISQNQKQSSTHVGTLGYLAPEIGVKSYGKEVDIFSLGVTIYQMVTGEVPINQNYKFDKAPPELRQLLKQMLQKEPENRITTEQFFKQETVLKWITYLEQLYNMEHVKKEMQEF</sequence>
<keyword evidence="2" id="KW-0723">Serine/threonine-protein kinase</keyword>
<evidence type="ECO:0000256" key="5">
    <source>
        <dbReference type="ARBA" id="ARBA00022777"/>
    </source>
</evidence>
<dbReference type="InterPro" id="IPR000719">
    <property type="entry name" value="Prot_kinase_dom"/>
</dbReference>
<protein>
    <recommendedName>
        <fullName evidence="1">non-specific serine/threonine protein kinase</fullName>
        <ecNumber evidence="1">2.7.11.1</ecNumber>
    </recommendedName>
</protein>